<comment type="caution">
    <text evidence="2">The sequence shown here is derived from an EMBL/GenBank/DDBJ whole genome shotgun (WGS) entry which is preliminary data.</text>
</comment>
<keyword evidence="1" id="KW-0472">Membrane</keyword>
<proteinExistence type="predicted"/>
<organism evidence="2 3">
    <name type="scientific">Alistipes putredinis DSM 17216</name>
    <dbReference type="NCBI Taxonomy" id="445970"/>
    <lineage>
        <taxon>Bacteria</taxon>
        <taxon>Pseudomonadati</taxon>
        <taxon>Bacteroidota</taxon>
        <taxon>Bacteroidia</taxon>
        <taxon>Bacteroidales</taxon>
        <taxon>Rikenellaceae</taxon>
        <taxon>Alistipes</taxon>
    </lineage>
</organism>
<keyword evidence="1" id="KW-0812">Transmembrane</keyword>
<evidence type="ECO:0000313" key="3">
    <source>
        <dbReference type="Proteomes" id="UP000005819"/>
    </source>
</evidence>
<dbReference type="RefSeq" id="WP_004328620.1">
    <property type="nucleotide sequence ID" value="NZ_DS499577.1"/>
</dbReference>
<name>B0MZK3_9BACT</name>
<dbReference type="AlphaFoldDB" id="B0MZK3"/>
<keyword evidence="3" id="KW-1185">Reference proteome</keyword>
<dbReference type="HOGENOM" id="CLU_3195269_0_0_10"/>
<feature type="transmembrane region" description="Helical" evidence="1">
    <location>
        <begin position="14"/>
        <end position="32"/>
    </location>
</feature>
<sequence>MKKIIAFARKRQDAILNTVFVAGLLVLVWVGIRVLTAPCAPCFGF</sequence>
<reference evidence="2" key="2">
    <citation type="submission" date="2013-09" db="EMBL/GenBank/DDBJ databases">
        <title>Draft genome sequence of Alistipes putredinis (DSM 17216).</title>
        <authorList>
            <person name="Sudarsanam P."/>
            <person name="Ley R."/>
            <person name="Guruge J."/>
            <person name="Turnbaugh P.J."/>
            <person name="Mahowald M."/>
            <person name="Liep D."/>
            <person name="Gordon J."/>
        </authorList>
    </citation>
    <scope>NUCLEOTIDE SEQUENCE</scope>
    <source>
        <strain evidence="2">DSM 17216</strain>
    </source>
</reference>
<evidence type="ECO:0000313" key="2">
    <source>
        <dbReference type="EMBL" id="EDS03039.1"/>
    </source>
</evidence>
<accession>B0MZK3</accession>
<keyword evidence="1" id="KW-1133">Transmembrane helix</keyword>
<dbReference type="GeneID" id="73804372"/>
<dbReference type="EMBL" id="ABFK02000020">
    <property type="protein sequence ID" value="EDS03039.1"/>
    <property type="molecule type" value="Genomic_DNA"/>
</dbReference>
<evidence type="ECO:0000256" key="1">
    <source>
        <dbReference type="SAM" id="Phobius"/>
    </source>
</evidence>
<protein>
    <submittedName>
        <fullName evidence="2">Uncharacterized protein</fullName>
    </submittedName>
</protein>
<dbReference type="Proteomes" id="UP000005819">
    <property type="component" value="Unassembled WGS sequence"/>
</dbReference>
<reference evidence="2" key="1">
    <citation type="submission" date="2007-10" db="EMBL/GenBank/DDBJ databases">
        <authorList>
            <person name="Fulton L."/>
            <person name="Clifton S."/>
            <person name="Fulton B."/>
            <person name="Xu J."/>
            <person name="Minx P."/>
            <person name="Pepin K.H."/>
            <person name="Johnson M."/>
            <person name="Thiruvilangam P."/>
            <person name="Bhonagiri V."/>
            <person name="Nash W.E."/>
            <person name="Mardis E.R."/>
            <person name="Wilson R.K."/>
        </authorList>
    </citation>
    <scope>NUCLEOTIDE SEQUENCE [LARGE SCALE GENOMIC DNA]</scope>
    <source>
        <strain evidence="2">DSM 17216</strain>
    </source>
</reference>
<gene>
    <name evidence="2" type="ORF">ALIPUT_02577</name>
</gene>